<dbReference type="RefSeq" id="WP_273897728.1">
    <property type="nucleotide sequence ID" value="NZ_JAMDGS010000013.1"/>
</dbReference>
<dbReference type="PANTHER" id="PTHR43030">
    <property type="entry name" value="PHOSPHOENOLPYRUVATE SYNTHASE"/>
    <property type="match status" value="1"/>
</dbReference>
<dbReference type="Pfam" id="PF02896">
    <property type="entry name" value="PEP-utilizers_C"/>
    <property type="match status" value="1"/>
</dbReference>
<sequence>MTARYLGLNGEPVTPQVISHVAGVGLIRGEYLCRLFGNYITSEQVRDGIRHYIGKLGECTRNKDIWYRLVEMESSEVNTFEGCDVPLYEKSPMMGLRGAARALQIPATFDLEVSMLVECAKANRNLHVIIPYVTSVAQFERLAARMRALGFSNKIGAMIETPAMALDLAQFNSAELFVVGLNDLRSLCLGIARDRLTADVIPGSVMTLLKHCVEIAAEKNIPLHIAGYIGPDSFKQLDMAGVDAVVVHYSHLKTVFPDDFCSLDGELDYKKIKNEVRARVGDPAIR</sequence>
<evidence type="ECO:0000313" key="6">
    <source>
        <dbReference type="EMBL" id="MDD1126837.1"/>
    </source>
</evidence>
<protein>
    <recommendedName>
        <fullName evidence="5">PEP-utilising enzyme C-terminal domain-containing protein</fullName>
    </recommendedName>
</protein>
<accession>A0ABT5PSC9</accession>
<evidence type="ECO:0000256" key="1">
    <source>
        <dbReference type="ARBA" id="ARBA00007837"/>
    </source>
</evidence>
<keyword evidence="3" id="KW-0547">Nucleotide-binding</keyword>
<evidence type="ECO:0000259" key="5">
    <source>
        <dbReference type="Pfam" id="PF02896"/>
    </source>
</evidence>
<evidence type="ECO:0000256" key="3">
    <source>
        <dbReference type="ARBA" id="ARBA00022741"/>
    </source>
</evidence>
<keyword evidence="7" id="KW-1185">Reference proteome</keyword>
<evidence type="ECO:0000256" key="2">
    <source>
        <dbReference type="ARBA" id="ARBA00022723"/>
    </source>
</evidence>
<dbReference type="PANTHER" id="PTHR43030:SF1">
    <property type="entry name" value="PHOSPHOENOLPYRUVATE SYNTHASE"/>
    <property type="match status" value="1"/>
</dbReference>
<keyword evidence="2" id="KW-0479">Metal-binding</keyword>
<feature type="domain" description="PEP-utilising enzyme C-terminal" evidence="5">
    <location>
        <begin position="20"/>
        <end position="249"/>
    </location>
</feature>
<proteinExistence type="inferred from homology"/>
<dbReference type="InterPro" id="IPR040442">
    <property type="entry name" value="Pyrv_kinase-like_dom_sf"/>
</dbReference>
<dbReference type="EMBL" id="JAMDGS010000013">
    <property type="protein sequence ID" value="MDD1126837.1"/>
    <property type="molecule type" value="Genomic_DNA"/>
</dbReference>
<comment type="caution">
    <text evidence="6">The sequence shown here is derived from an EMBL/GenBank/DDBJ whole genome shotgun (WGS) entry which is preliminary data.</text>
</comment>
<dbReference type="Proteomes" id="UP001150531">
    <property type="component" value="Unassembled WGS sequence"/>
</dbReference>
<keyword evidence="4" id="KW-0067">ATP-binding</keyword>
<dbReference type="SUPFAM" id="SSF51621">
    <property type="entry name" value="Phosphoenolpyruvate/pyruvate domain"/>
    <property type="match status" value="1"/>
</dbReference>
<name>A0ABT5PSC9_9PSED</name>
<dbReference type="Gene3D" id="3.20.20.60">
    <property type="entry name" value="Phosphoenolpyruvate-binding domains"/>
    <property type="match status" value="1"/>
</dbReference>
<organism evidence="6 7">
    <name type="scientific">Pseudomonas aphyarum</name>
    <dbReference type="NCBI Taxonomy" id="2942629"/>
    <lineage>
        <taxon>Bacteria</taxon>
        <taxon>Pseudomonadati</taxon>
        <taxon>Pseudomonadota</taxon>
        <taxon>Gammaproteobacteria</taxon>
        <taxon>Pseudomonadales</taxon>
        <taxon>Pseudomonadaceae</taxon>
        <taxon>Pseudomonas</taxon>
    </lineage>
</organism>
<evidence type="ECO:0000256" key="4">
    <source>
        <dbReference type="ARBA" id="ARBA00022840"/>
    </source>
</evidence>
<gene>
    <name evidence="6" type="ORF">M5G18_19745</name>
</gene>
<evidence type="ECO:0000313" key="7">
    <source>
        <dbReference type="Proteomes" id="UP001150531"/>
    </source>
</evidence>
<reference evidence="6" key="1">
    <citation type="submission" date="2022-05" db="EMBL/GenBank/DDBJ databases">
        <title>Novel Pseudomonas spp. Isolated from a Rainbow Trout Aquaculture Facility.</title>
        <authorList>
            <person name="Testerman T."/>
            <person name="Graf J."/>
        </authorList>
    </citation>
    <scope>NUCLEOTIDE SEQUENCE</scope>
    <source>
        <strain evidence="6">ID386</strain>
    </source>
</reference>
<dbReference type="InterPro" id="IPR015813">
    <property type="entry name" value="Pyrv/PenolPyrv_kinase-like_dom"/>
</dbReference>
<dbReference type="InterPro" id="IPR000121">
    <property type="entry name" value="PEP_util_C"/>
</dbReference>
<comment type="similarity">
    <text evidence="1">Belongs to the PEP-utilizing enzyme family.</text>
</comment>
<dbReference type="InterPro" id="IPR006319">
    <property type="entry name" value="PEP_synth"/>
</dbReference>